<dbReference type="InterPro" id="IPR018971">
    <property type="entry name" value="DUF1997"/>
</dbReference>
<dbReference type="Pfam" id="PF09366">
    <property type="entry name" value="DUF1997"/>
    <property type="match status" value="1"/>
</dbReference>
<dbReference type="PANTHER" id="PTHR34133:SF8">
    <property type="entry name" value="OS07G0633000 PROTEIN"/>
    <property type="match status" value="1"/>
</dbReference>
<proteinExistence type="predicted"/>
<dbReference type="EMBL" id="QBMN01000017">
    <property type="protein sequence ID" value="PZO44413.1"/>
    <property type="molecule type" value="Genomic_DNA"/>
</dbReference>
<comment type="caution">
    <text evidence="1">The sequence shown here is derived from an EMBL/GenBank/DDBJ whole genome shotgun (WGS) entry which is preliminary data.</text>
</comment>
<reference evidence="2" key="1">
    <citation type="submission" date="2018-04" db="EMBL/GenBank/DDBJ databases">
        <authorList>
            <person name="Cornet L."/>
        </authorList>
    </citation>
    <scope>NUCLEOTIDE SEQUENCE [LARGE SCALE GENOMIC DNA]</scope>
</reference>
<dbReference type="AlphaFoldDB" id="A0A2W4WH25"/>
<gene>
    <name evidence="1" type="ORF">DCF17_04095</name>
</gene>
<evidence type="ECO:0000313" key="2">
    <source>
        <dbReference type="Proteomes" id="UP000249081"/>
    </source>
</evidence>
<reference evidence="1 2" key="2">
    <citation type="submission" date="2018-06" db="EMBL/GenBank/DDBJ databases">
        <title>Metagenomic assembly of (sub)arctic Cyanobacteria and their associated microbiome from non-axenic cultures.</title>
        <authorList>
            <person name="Baurain D."/>
        </authorList>
    </citation>
    <scope>NUCLEOTIDE SEQUENCE [LARGE SCALE GENOMIC DNA]</scope>
    <source>
        <strain evidence="1">ULC041bin1</strain>
    </source>
</reference>
<organism evidence="1 2">
    <name type="scientific">Shackletoniella antarctica</name>
    <dbReference type="NCBI Taxonomy" id="268115"/>
    <lineage>
        <taxon>Bacteria</taxon>
        <taxon>Bacillati</taxon>
        <taxon>Cyanobacteriota</taxon>
        <taxon>Cyanophyceae</taxon>
        <taxon>Oculatellales</taxon>
        <taxon>Oculatellaceae</taxon>
        <taxon>Shackletoniella</taxon>
    </lineage>
</organism>
<dbReference type="PANTHER" id="PTHR34133">
    <property type="entry name" value="OS07G0633000 PROTEIN"/>
    <property type="match status" value="1"/>
</dbReference>
<accession>A0A2W4WH25</accession>
<dbReference type="Proteomes" id="UP000249081">
    <property type="component" value="Unassembled WGS sequence"/>
</dbReference>
<sequence length="197" mass="21889">MKDFHASQALRLRVPNEAIPIEHYLRQPQRLVQAITDPRRIEVLGDGVYRLSLRPLQFMGISIEPTADLQVRSLSDGSLHLESVGCQVKGPDYLSFVNDSFGLALKGKLTPHREASHTELRGQADLQIHLELPPPISFMPAAMLDCAGKAFLSGILATIKHRIERQLTEDYRAWVRANQAHGQTSTGGALRNRPVQG</sequence>
<name>A0A2W4WH25_9CYAN</name>
<evidence type="ECO:0000313" key="1">
    <source>
        <dbReference type="EMBL" id="PZO44413.1"/>
    </source>
</evidence>
<evidence type="ECO:0008006" key="3">
    <source>
        <dbReference type="Google" id="ProtNLM"/>
    </source>
</evidence>
<protein>
    <recommendedName>
        <fullName evidence="3">DUF1997 domain-containing protein</fullName>
    </recommendedName>
</protein>